<feature type="transmembrane region" description="Helical" evidence="5">
    <location>
        <begin position="77"/>
        <end position="94"/>
    </location>
</feature>
<dbReference type="EMBL" id="CP049989">
    <property type="protein sequence ID" value="QIM51815.1"/>
    <property type="molecule type" value="Genomic_DNA"/>
</dbReference>
<dbReference type="GO" id="GO:0016020">
    <property type="term" value="C:membrane"/>
    <property type="evidence" value="ECO:0007669"/>
    <property type="project" value="UniProtKB-SubCell"/>
</dbReference>
<dbReference type="InterPro" id="IPR023826">
    <property type="entry name" value="Rhom-like_SP_proteobac"/>
</dbReference>
<evidence type="ECO:0000256" key="4">
    <source>
        <dbReference type="ARBA" id="ARBA00023136"/>
    </source>
</evidence>
<evidence type="ECO:0000256" key="1">
    <source>
        <dbReference type="ARBA" id="ARBA00004141"/>
    </source>
</evidence>
<feature type="transmembrane region" description="Helical" evidence="5">
    <location>
        <begin position="138"/>
        <end position="154"/>
    </location>
</feature>
<feature type="domain" description="Peptidase S54 rhomboid" evidence="6">
    <location>
        <begin position="11"/>
        <end position="123"/>
    </location>
</feature>
<keyword evidence="2 5" id="KW-0812">Transmembrane</keyword>
<dbReference type="EC" id="3.4.21.-" evidence="7"/>
<dbReference type="Gene3D" id="1.20.1540.10">
    <property type="entry name" value="Rhomboid-like"/>
    <property type="match status" value="1"/>
</dbReference>
<reference evidence="7 8" key="1">
    <citation type="submission" date="2020-03" db="EMBL/GenBank/DDBJ databases">
        <title>Hydrogenophaga sp. nov. isolated from cyanobacterial mat.</title>
        <authorList>
            <person name="Thorat V."/>
            <person name="Kirdat K."/>
            <person name="Tiwarekar B."/>
            <person name="Costa E.D."/>
            <person name="Yadav A."/>
        </authorList>
    </citation>
    <scope>NUCLEOTIDE SEQUENCE [LARGE SCALE GENOMIC DNA]</scope>
    <source>
        <strain evidence="7 8">BA0156</strain>
    </source>
</reference>
<sequence length="157" mass="17046">MRYERTAVLHGELWRLVTGHLIHLGWAHWALNAFALTLVSLLARAPLSLRALSRSIPALAAAISLMLLVFDPEVADYVGLSGVLYGLVLLVLWPQAREGRWLAWAALLYLAVRVGWQLLSGVPAMEAALIGGPVIEQVHGYGLLVAAVWLLAGARRG</sequence>
<evidence type="ECO:0000256" key="2">
    <source>
        <dbReference type="ARBA" id="ARBA00022692"/>
    </source>
</evidence>
<evidence type="ECO:0000313" key="7">
    <source>
        <dbReference type="EMBL" id="QIM51815.1"/>
    </source>
</evidence>
<keyword evidence="8" id="KW-1185">Reference proteome</keyword>
<comment type="subcellular location">
    <subcellularLocation>
        <location evidence="1">Membrane</location>
        <topology evidence="1">Multi-pass membrane protein</topology>
    </subcellularLocation>
</comment>
<keyword evidence="7" id="KW-0378">Hydrolase</keyword>
<dbReference type="SUPFAM" id="SSF144091">
    <property type="entry name" value="Rhomboid-like"/>
    <property type="match status" value="1"/>
</dbReference>
<evidence type="ECO:0000259" key="6">
    <source>
        <dbReference type="Pfam" id="PF01694"/>
    </source>
</evidence>
<feature type="transmembrane region" description="Helical" evidence="5">
    <location>
        <begin position="20"/>
        <end position="43"/>
    </location>
</feature>
<dbReference type="NCBIfam" id="TIGR03902">
    <property type="entry name" value="rhom_GG_sort"/>
    <property type="match status" value="1"/>
</dbReference>
<accession>A0A6G8IFJ6</accession>
<evidence type="ECO:0000256" key="3">
    <source>
        <dbReference type="ARBA" id="ARBA00022989"/>
    </source>
</evidence>
<dbReference type="AlphaFoldDB" id="A0A6G8IFJ6"/>
<keyword evidence="4 5" id="KW-0472">Membrane</keyword>
<keyword evidence="3 5" id="KW-1133">Transmembrane helix</keyword>
<dbReference type="Proteomes" id="UP000503162">
    <property type="component" value="Chromosome"/>
</dbReference>
<feature type="transmembrane region" description="Helical" evidence="5">
    <location>
        <begin position="101"/>
        <end position="118"/>
    </location>
</feature>
<dbReference type="RefSeq" id="WP_166226225.1">
    <property type="nucleotide sequence ID" value="NZ_CP049989.1"/>
</dbReference>
<dbReference type="Pfam" id="PF01694">
    <property type="entry name" value="Rhomboid"/>
    <property type="match status" value="1"/>
</dbReference>
<proteinExistence type="predicted"/>
<name>A0A6G8IFJ6_9BURK</name>
<dbReference type="InterPro" id="IPR022764">
    <property type="entry name" value="Peptidase_S54_rhomboid_dom"/>
</dbReference>
<gene>
    <name evidence="7" type="primary">rrtA</name>
    <name evidence="7" type="ORF">G9Q37_06505</name>
</gene>
<dbReference type="InterPro" id="IPR035952">
    <property type="entry name" value="Rhomboid-like_sf"/>
</dbReference>
<evidence type="ECO:0000313" key="8">
    <source>
        <dbReference type="Proteomes" id="UP000503162"/>
    </source>
</evidence>
<protein>
    <submittedName>
        <fullName evidence="7">Rhombosortase</fullName>
        <ecNumber evidence="7">3.4.21.-</ecNumber>
    </submittedName>
</protein>
<organism evidence="7 8">
    <name type="scientific">Hydrogenophaga crocea</name>
    <dbReference type="NCBI Taxonomy" id="2716225"/>
    <lineage>
        <taxon>Bacteria</taxon>
        <taxon>Pseudomonadati</taxon>
        <taxon>Pseudomonadota</taxon>
        <taxon>Betaproteobacteria</taxon>
        <taxon>Burkholderiales</taxon>
        <taxon>Comamonadaceae</taxon>
        <taxon>Hydrogenophaga</taxon>
    </lineage>
</organism>
<dbReference type="KEGG" id="hcz:G9Q37_06505"/>
<evidence type="ECO:0000256" key="5">
    <source>
        <dbReference type="SAM" id="Phobius"/>
    </source>
</evidence>
<dbReference type="GO" id="GO:0004252">
    <property type="term" value="F:serine-type endopeptidase activity"/>
    <property type="evidence" value="ECO:0007669"/>
    <property type="project" value="InterPro"/>
</dbReference>